<evidence type="ECO:0000256" key="3">
    <source>
        <dbReference type="ARBA" id="ARBA00023015"/>
    </source>
</evidence>
<comment type="caution">
    <text evidence="7">The sequence shown here is derived from an EMBL/GenBank/DDBJ whole genome shotgun (WGS) entry which is preliminary data.</text>
</comment>
<dbReference type="PANTHER" id="PTHR47338:SF20">
    <property type="entry name" value="ZN(II)2CYS6 TRANSCRIPTION FACTOR (EUROFUNG)"/>
    <property type="match status" value="1"/>
</dbReference>
<dbReference type="CDD" id="cd00067">
    <property type="entry name" value="GAL4"/>
    <property type="match status" value="1"/>
</dbReference>
<dbReference type="GO" id="GO:0008270">
    <property type="term" value="F:zinc ion binding"/>
    <property type="evidence" value="ECO:0007669"/>
    <property type="project" value="InterPro"/>
</dbReference>
<evidence type="ECO:0000256" key="1">
    <source>
        <dbReference type="ARBA" id="ARBA00004123"/>
    </source>
</evidence>
<sequence>MAADDGGRSQGPQPPPTRAAQVCANCKARKKKCNKALPKCGYCFRKGQSCCYETIRPQRPRDHAFPALGLGHGSNGNTLLSPYTKAYPAVDPAAASEASLYLEVHRLICETGQSVDDLSARYFQGIHQFLPFVSRARFHDSISSSSSVTLMGAGATPTPPAGFSVLLLSICLITLPLSEGAARQQESLYLTAKSLLAQAQVLFGPPPSVSLVQAGLLLAVYEYTHGRPGEALVSIAGCARMAYAARIHHMRRRDRGLAPRMLPEGGTPRTRSAAVAAAGGIGADLRLEAEEAANTWWAIVICERLFFCEATVCDQPLVTVFPSGDAWLPVEPEILNKGIEDTSADPGSVPYYVPVPVSSLSCVDVRGFGRAAQAACLLDKILKGFNIPNLGARLLHLQGLDAALQVFLGLLLKQCEGEDGVFCEALTITIRSLYTLHWHILSQASQAINASSESQLQEEEWYRGSRMALDAVTNMVIDIVDSHMAKDKGDRHLCVTLAPTYSYIVRAALRYVQEKKMRWQDDGNDDNWPVHAEERLRIGLEHCDVGR</sequence>
<evidence type="ECO:0000256" key="5">
    <source>
        <dbReference type="ARBA" id="ARBA00023242"/>
    </source>
</evidence>
<dbReference type="InterPro" id="IPR001138">
    <property type="entry name" value="Zn2Cys6_DnaBD"/>
</dbReference>
<evidence type="ECO:0000256" key="2">
    <source>
        <dbReference type="ARBA" id="ARBA00022723"/>
    </source>
</evidence>
<dbReference type="InterPro" id="IPR050815">
    <property type="entry name" value="TF_fung"/>
</dbReference>
<dbReference type="SUPFAM" id="SSF57701">
    <property type="entry name" value="Zn2/Cys6 DNA-binding domain"/>
    <property type="match status" value="1"/>
</dbReference>
<dbReference type="Proteomes" id="UP001320420">
    <property type="component" value="Unassembled WGS sequence"/>
</dbReference>
<dbReference type="PROSITE" id="PS00463">
    <property type="entry name" value="ZN2_CY6_FUNGAL_1"/>
    <property type="match status" value="1"/>
</dbReference>
<reference evidence="7 8" key="1">
    <citation type="submission" date="2024-02" db="EMBL/GenBank/DDBJ databases">
        <title>De novo assembly and annotation of 12 fungi associated with fruit tree decline syndrome in Ontario, Canada.</title>
        <authorList>
            <person name="Sulman M."/>
            <person name="Ellouze W."/>
            <person name="Ilyukhin E."/>
        </authorList>
    </citation>
    <scope>NUCLEOTIDE SEQUENCE [LARGE SCALE GENOMIC DNA]</scope>
    <source>
        <strain evidence="7 8">M11/M66-122</strain>
    </source>
</reference>
<protein>
    <recommendedName>
        <fullName evidence="6">Zn(2)-C6 fungal-type domain-containing protein</fullName>
    </recommendedName>
</protein>
<accession>A0AAN9YU69</accession>
<dbReference type="PANTHER" id="PTHR47338">
    <property type="entry name" value="ZN(II)2CYS6 TRANSCRIPTION FACTOR (EUROFUNG)-RELATED"/>
    <property type="match status" value="1"/>
</dbReference>
<dbReference type="GO" id="GO:0000981">
    <property type="term" value="F:DNA-binding transcription factor activity, RNA polymerase II-specific"/>
    <property type="evidence" value="ECO:0007669"/>
    <property type="project" value="InterPro"/>
</dbReference>
<gene>
    <name evidence="7" type="ORF">SLS62_003479</name>
</gene>
<evidence type="ECO:0000259" key="6">
    <source>
        <dbReference type="PROSITE" id="PS50048"/>
    </source>
</evidence>
<keyword evidence="2" id="KW-0479">Metal-binding</keyword>
<proteinExistence type="predicted"/>
<dbReference type="AlphaFoldDB" id="A0AAN9YU69"/>
<dbReference type="GO" id="GO:0003677">
    <property type="term" value="F:DNA binding"/>
    <property type="evidence" value="ECO:0007669"/>
    <property type="project" value="InterPro"/>
</dbReference>
<keyword evidence="5" id="KW-0539">Nucleus</keyword>
<organism evidence="7 8">
    <name type="scientific">Diatrype stigma</name>
    <dbReference type="NCBI Taxonomy" id="117547"/>
    <lineage>
        <taxon>Eukaryota</taxon>
        <taxon>Fungi</taxon>
        <taxon>Dikarya</taxon>
        <taxon>Ascomycota</taxon>
        <taxon>Pezizomycotina</taxon>
        <taxon>Sordariomycetes</taxon>
        <taxon>Xylariomycetidae</taxon>
        <taxon>Xylariales</taxon>
        <taxon>Diatrypaceae</taxon>
        <taxon>Diatrype</taxon>
    </lineage>
</organism>
<dbReference type="CDD" id="cd12148">
    <property type="entry name" value="fungal_TF_MHR"/>
    <property type="match status" value="1"/>
</dbReference>
<name>A0AAN9YU69_9PEZI</name>
<keyword evidence="3" id="KW-0805">Transcription regulation</keyword>
<dbReference type="EMBL" id="JAKJXP020000020">
    <property type="protein sequence ID" value="KAK7754459.1"/>
    <property type="molecule type" value="Genomic_DNA"/>
</dbReference>
<dbReference type="GO" id="GO:0006351">
    <property type="term" value="P:DNA-templated transcription"/>
    <property type="evidence" value="ECO:0007669"/>
    <property type="project" value="InterPro"/>
</dbReference>
<dbReference type="Gene3D" id="4.10.240.10">
    <property type="entry name" value="Zn(2)-C6 fungal-type DNA-binding domain"/>
    <property type="match status" value="1"/>
</dbReference>
<comment type="subcellular location">
    <subcellularLocation>
        <location evidence="1">Nucleus</location>
    </subcellularLocation>
</comment>
<evidence type="ECO:0000256" key="4">
    <source>
        <dbReference type="ARBA" id="ARBA00023163"/>
    </source>
</evidence>
<evidence type="ECO:0000313" key="8">
    <source>
        <dbReference type="Proteomes" id="UP001320420"/>
    </source>
</evidence>
<dbReference type="SMART" id="SM00066">
    <property type="entry name" value="GAL4"/>
    <property type="match status" value="1"/>
</dbReference>
<dbReference type="InterPro" id="IPR007219">
    <property type="entry name" value="XnlR_reg_dom"/>
</dbReference>
<keyword evidence="8" id="KW-1185">Reference proteome</keyword>
<feature type="domain" description="Zn(2)-C6 fungal-type" evidence="6">
    <location>
        <begin position="22"/>
        <end position="52"/>
    </location>
</feature>
<dbReference type="GO" id="GO:0005634">
    <property type="term" value="C:nucleus"/>
    <property type="evidence" value="ECO:0007669"/>
    <property type="project" value="UniProtKB-SubCell"/>
</dbReference>
<dbReference type="PROSITE" id="PS50048">
    <property type="entry name" value="ZN2_CY6_FUNGAL_2"/>
    <property type="match status" value="1"/>
</dbReference>
<dbReference type="Pfam" id="PF04082">
    <property type="entry name" value="Fungal_trans"/>
    <property type="match status" value="1"/>
</dbReference>
<dbReference type="InterPro" id="IPR036864">
    <property type="entry name" value="Zn2-C6_fun-type_DNA-bd_sf"/>
</dbReference>
<keyword evidence="4" id="KW-0804">Transcription</keyword>
<evidence type="ECO:0000313" key="7">
    <source>
        <dbReference type="EMBL" id="KAK7754459.1"/>
    </source>
</evidence>